<feature type="transmembrane region" description="Helical" evidence="8">
    <location>
        <begin position="245"/>
        <end position="262"/>
    </location>
</feature>
<evidence type="ECO:0000256" key="7">
    <source>
        <dbReference type="ARBA" id="ARBA00023136"/>
    </source>
</evidence>
<gene>
    <name evidence="9" type="ORF">METZ01_LOCUS111253</name>
</gene>
<keyword evidence="6 8" id="KW-1133">Transmembrane helix</keyword>
<dbReference type="EMBL" id="UINC01013531">
    <property type="protein sequence ID" value="SVA58399.1"/>
    <property type="molecule type" value="Genomic_DNA"/>
</dbReference>
<dbReference type="PANTHER" id="PTHR34979">
    <property type="entry name" value="INNER MEMBRANE PROTEIN YGAZ"/>
    <property type="match status" value="1"/>
</dbReference>
<keyword evidence="3" id="KW-0813">Transport</keyword>
<evidence type="ECO:0000256" key="8">
    <source>
        <dbReference type="SAM" id="Phobius"/>
    </source>
</evidence>
<sequence length="276" mass="30997">MILVTYEPHKNSQQNFLQFCHTFNILNDLQKFMIELETNLNAFVLGARNALGVPALILFSAMTGFGSLCQEQGLSIYMSLLSTILIWGLPGQVVHVELYGMGAPLIAVVLGVAGVNARFMPMTLSMMPVFDDSPHNRRWNYLLAHMISINTWTEMLTRSPEIRADRRMAYFLGFSFTCMNAGIIGVFQGYMLFESMPQIISLSLIFLVPIYFGLIMSNTLNPSYLFAFLLGFILGPPMHFLTPKWGLVLTGLITGTLAYLLRHKLSSDKNYKEVNG</sequence>
<evidence type="ECO:0000256" key="2">
    <source>
        <dbReference type="ARBA" id="ARBA00010735"/>
    </source>
</evidence>
<feature type="transmembrane region" description="Helical" evidence="8">
    <location>
        <begin position="40"/>
        <end position="62"/>
    </location>
</feature>
<dbReference type="AlphaFoldDB" id="A0A381X0V0"/>
<evidence type="ECO:0000256" key="5">
    <source>
        <dbReference type="ARBA" id="ARBA00022692"/>
    </source>
</evidence>
<evidence type="ECO:0000313" key="9">
    <source>
        <dbReference type="EMBL" id="SVA58399.1"/>
    </source>
</evidence>
<feature type="transmembrane region" description="Helical" evidence="8">
    <location>
        <begin position="74"/>
        <end position="91"/>
    </location>
</feature>
<keyword evidence="5 8" id="KW-0812">Transmembrane</keyword>
<dbReference type="InterPro" id="IPR011606">
    <property type="entry name" value="Brnchd-chn_aa_trnsp_permease"/>
</dbReference>
<evidence type="ECO:0000256" key="3">
    <source>
        <dbReference type="ARBA" id="ARBA00022448"/>
    </source>
</evidence>
<comment type="similarity">
    <text evidence="2">Belongs to the AzlC family.</text>
</comment>
<reference evidence="9" key="1">
    <citation type="submission" date="2018-05" db="EMBL/GenBank/DDBJ databases">
        <authorList>
            <person name="Lanie J.A."/>
            <person name="Ng W.-L."/>
            <person name="Kazmierczak K.M."/>
            <person name="Andrzejewski T.M."/>
            <person name="Davidsen T.M."/>
            <person name="Wayne K.J."/>
            <person name="Tettelin H."/>
            <person name="Glass J.I."/>
            <person name="Rusch D."/>
            <person name="Podicherti R."/>
            <person name="Tsui H.-C.T."/>
            <person name="Winkler M.E."/>
        </authorList>
    </citation>
    <scope>NUCLEOTIDE SEQUENCE</scope>
</reference>
<feature type="transmembrane region" description="Helical" evidence="8">
    <location>
        <begin position="169"/>
        <end position="193"/>
    </location>
</feature>
<dbReference type="GO" id="GO:0005886">
    <property type="term" value="C:plasma membrane"/>
    <property type="evidence" value="ECO:0007669"/>
    <property type="project" value="UniProtKB-SubCell"/>
</dbReference>
<dbReference type="Pfam" id="PF03591">
    <property type="entry name" value="AzlC"/>
    <property type="match status" value="1"/>
</dbReference>
<accession>A0A381X0V0</accession>
<comment type="subcellular location">
    <subcellularLocation>
        <location evidence="1">Cell membrane</location>
        <topology evidence="1">Multi-pass membrane protein</topology>
    </subcellularLocation>
</comment>
<dbReference type="PANTHER" id="PTHR34979:SF1">
    <property type="entry name" value="INNER MEMBRANE PROTEIN YGAZ"/>
    <property type="match status" value="1"/>
</dbReference>
<evidence type="ECO:0000256" key="4">
    <source>
        <dbReference type="ARBA" id="ARBA00022475"/>
    </source>
</evidence>
<protein>
    <recommendedName>
        <fullName evidence="10">AzlC family protein</fullName>
    </recommendedName>
</protein>
<dbReference type="GO" id="GO:1903785">
    <property type="term" value="P:L-valine transmembrane transport"/>
    <property type="evidence" value="ECO:0007669"/>
    <property type="project" value="TreeGrafter"/>
</dbReference>
<proteinExistence type="inferred from homology"/>
<feature type="transmembrane region" description="Helical" evidence="8">
    <location>
        <begin position="223"/>
        <end position="239"/>
    </location>
</feature>
<feature type="transmembrane region" description="Helical" evidence="8">
    <location>
        <begin position="199"/>
        <end position="216"/>
    </location>
</feature>
<keyword evidence="7 8" id="KW-0472">Membrane</keyword>
<keyword evidence="4" id="KW-1003">Cell membrane</keyword>
<organism evidence="9">
    <name type="scientific">marine metagenome</name>
    <dbReference type="NCBI Taxonomy" id="408172"/>
    <lineage>
        <taxon>unclassified sequences</taxon>
        <taxon>metagenomes</taxon>
        <taxon>ecological metagenomes</taxon>
    </lineage>
</organism>
<feature type="transmembrane region" description="Helical" evidence="8">
    <location>
        <begin position="98"/>
        <end position="119"/>
    </location>
</feature>
<evidence type="ECO:0000256" key="6">
    <source>
        <dbReference type="ARBA" id="ARBA00022989"/>
    </source>
</evidence>
<evidence type="ECO:0008006" key="10">
    <source>
        <dbReference type="Google" id="ProtNLM"/>
    </source>
</evidence>
<evidence type="ECO:0000256" key="1">
    <source>
        <dbReference type="ARBA" id="ARBA00004651"/>
    </source>
</evidence>
<name>A0A381X0V0_9ZZZZ</name>